<dbReference type="InterPro" id="IPR002838">
    <property type="entry name" value="AIM24"/>
</dbReference>
<accession>A0A814U6T2</accession>
<gene>
    <name evidence="1" type="ORF">IZO911_LOCUS26877</name>
</gene>
<dbReference type="InterPro" id="IPR016031">
    <property type="entry name" value="Trp_RNA-bd_attenuator-like_dom"/>
</dbReference>
<dbReference type="Proteomes" id="UP000663860">
    <property type="component" value="Unassembled WGS sequence"/>
</dbReference>
<dbReference type="NCBIfam" id="TIGR00266">
    <property type="entry name" value="TIGR00266 family protein"/>
    <property type="match status" value="1"/>
</dbReference>
<evidence type="ECO:0000313" key="1">
    <source>
        <dbReference type="EMBL" id="CAF1170676.1"/>
    </source>
</evidence>
<name>A0A814U6T2_9BILA</name>
<sequence length="343" mass="37032">MAFGGPMQQNPLGSLADVTGEFPGGYYKIDHRDTNTLLSVTLLPNGQIFTQPGAMVAMTPDVTLKGKLKFSFRKMITGGEMSQTTYTGPGEILFAPPVWGDIIAIHLDGNTRWTVGKGGYFGMSDGITKETKSQGLGKAIFSGEGLFVQQFMGRGVLFITSLGGIVQRHLKQGEQLIVDNGHLVAWTCTYSIERAGGSISAGAHSGEGLVCRFTGPGIIYIQTRNPEALSEWIAATNLTTSFNSQTIYYAVSGTAPNRITTFEFYESHFGGPTQYYHFQIIFYENLPNIVECLYLETYDGGASATIGVQQSGNGPSMTYLLNQALLTYNTTVIFDTSAGTFSG</sequence>
<organism evidence="1 2">
    <name type="scientific">Adineta steineri</name>
    <dbReference type="NCBI Taxonomy" id="433720"/>
    <lineage>
        <taxon>Eukaryota</taxon>
        <taxon>Metazoa</taxon>
        <taxon>Spiralia</taxon>
        <taxon>Gnathifera</taxon>
        <taxon>Rotifera</taxon>
        <taxon>Eurotatoria</taxon>
        <taxon>Bdelloidea</taxon>
        <taxon>Adinetida</taxon>
        <taxon>Adinetidae</taxon>
        <taxon>Adineta</taxon>
    </lineage>
</organism>
<dbReference type="AlphaFoldDB" id="A0A814U6T2"/>
<dbReference type="SUPFAM" id="SSF51219">
    <property type="entry name" value="TRAP-like"/>
    <property type="match status" value="1"/>
</dbReference>
<reference evidence="1" key="1">
    <citation type="submission" date="2021-02" db="EMBL/GenBank/DDBJ databases">
        <authorList>
            <person name="Nowell W R."/>
        </authorList>
    </citation>
    <scope>NUCLEOTIDE SEQUENCE</scope>
</reference>
<protein>
    <recommendedName>
        <fullName evidence="3">Altered inheritance of mitochondria protein 24, mitochondrial</fullName>
    </recommendedName>
</protein>
<dbReference type="Pfam" id="PF01987">
    <property type="entry name" value="AIM24"/>
    <property type="match status" value="1"/>
</dbReference>
<evidence type="ECO:0000313" key="2">
    <source>
        <dbReference type="Proteomes" id="UP000663860"/>
    </source>
</evidence>
<dbReference type="PANTHER" id="PTHR43657:SF1">
    <property type="entry name" value="ALTERED INHERITANCE OF MITOCHONDRIA PROTEIN 24, MITOCHONDRIAL"/>
    <property type="match status" value="1"/>
</dbReference>
<dbReference type="InterPro" id="IPR036983">
    <property type="entry name" value="AIM24_sf"/>
</dbReference>
<comment type="caution">
    <text evidence="1">The sequence shown here is derived from an EMBL/GenBank/DDBJ whole genome shotgun (WGS) entry which is preliminary data.</text>
</comment>
<proteinExistence type="predicted"/>
<dbReference type="PANTHER" id="PTHR43657">
    <property type="entry name" value="TRYPTOPHAN RNA-BINDING ATTENUATOR PROTEIN-LIKE PROTEIN"/>
    <property type="match status" value="1"/>
</dbReference>
<dbReference type="EMBL" id="CAJNOE010000357">
    <property type="protein sequence ID" value="CAF1170676.1"/>
    <property type="molecule type" value="Genomic_DNA"/>
</dbReference>
<dbReference type="Gene3D" id="3.60.160.10">
    <property type="entry name" value="Mitochondrial biogenesis AIM24"/>
    <property type="match status" value="1"/>
</dbReference>
<evidence type="ECO:0008006" key="3">
    <source>
        <dbReference type="Google" id="ProtNLM"/>
    </source>
</evidence>